<evidence type="ECO:0000313" key="7">
    <source>
        <dbReference type="EMBL" id="KYG31966.1"/>
    </source>
</evidence>
<dbReference type="PANTHER" id="PTHR10434">
    <property type="entry name" value="1-ACYL-SN-GLYCEROL-3-PHOSPHATE ACYLTRANSFERASE"/>
    <property type="match status" value="1"/>
</dbReference>
<keyword evidence="2" id="KW-0444">Lipid biosynthesis</keyword>
<evidence type="ECO:0000313" key="8">
    <source>
        <dbReference type="Proteomes" id="UP000075806"/>
    </source>
</evidence>
<feature type="domain" description="Phospholipid/glycerol acyltransferase" evidence="6">
    <location>
        <begin position="69"/>
        <end position="183"/>
    </location>
</feature>
<dbReference type="InterPro" id="IPR002123">
    <property type="entry name" value="Plipid/glycerol_acylTrfase"/>
</dbReference>
<sequence>MRTIASFGYAGLYLLKIFPKMLWLRHQSEPIKYHTTNKLAETLAKNTLKVAGTKVTVLGLEHKEQGENYLYLSNHQGNFDIPILLAYVEKDLSFISKKSLENIPLFGEWMANKRCVFINQDKPREAIKQLQSATKRLHEGTPISLFPEGHRSKGTKMREFGNSGARMSKKSGVKVLPITIKDSYKIMEKQNGKIKPAEVTVIIHPAINPNEYESISSLNQKIEKTIQSGLS</sequence>
<dbReference type="PANTHER" id="PTHR10434:SF64">
    <property type="entry name" value="1-ACYL-SN-GLYCEROL-3-PHOSPHATE ACYLTRANSFERASE-RELATED"/>
    <property type="match status" value="1"/>
</dbReference>
<dbReference type="RefSeq" id="WP_061948319.1">
    <property type="nucleotide sequence ID" value="NZ_LTAO01000012.1"/>
</dbReference>
<dbReference type="OrthoDB" id="9803035at2"/>
<evidence type="ECO:0000256" key="1">
    <source>
        <dbReference type="ARBA" id="ARBA00005189"/>
    </source>
</evidence>
<proteinExistence type="predicted"/>
<keyword evidence="3" id="KW-0808">Transferase</keyword>
<dbReference type="GO" id="GO:0006654">
    <property type="term" value="P:phosphatidic acid biosynthetic process"/>
    <property type="evidence" value="ECO:0007669"/>
    <property type="project" value="TreeGrafter"/>
</dbReference>
<dbReference type="Pfam" id="PF01553">
    <property type="entry name" value="Acyltransferase"/>
    <property type="match status" value="1"/>
</dbReference>
<evidence type="ECO:0000256" key="5">
    <source>
        <dbReference type="ARBA" id="ARBA00023315"/>
    </source>
</evidence>
<gene>
    <name evidence="7" type="ORF">AZF04_04105</name>
</gene>
<evidence type="ECO:0000256" key="3">
    <source>
        <dbReference type="ARBA" id="ARBA00022679"/>
    </source>
</evidence>
<evidence type="ECO:0000256" key="4">
    <source>
        <dbReference type="ARBA" id="ARBA00023098"/>
    </source>
</evidence>
<reference evidence="7" key="1">
    <citation type="submission" date="2016-02" db="EMBL/GenBank/DDBJ databases">
        <title>Genome sequence of Bacillus trypoxylicola KCTC 13244(T).</title>
        <authorList>
            <person name="Jeong H."/>
            <person name="Park S.-H."/>
            <person name="Choi S.-K."/>
        </authorList>
    </citation>
    <scope>NUCLEOTIDE SEQUENCE [LARGE SCALE GENOMIC DNA]</scope>
    <source>
        <strain evidence="7">KCTC 13244</strain>
    </source>
</reference>
<protein>
    <recommendedName>
        <fullName evidence="6">Phospholipid/glycerol acyltransferase domain-containing protein</fullName>
    </recommendedName>
</protein>
<name>A0A162E7I9_9BACI</name>
<evidence type="ECO:0000259" key="6">
    <source>
        <dbReference type="SMART" id="SM00563"/>
    </source>
</evidence>
<dbReference type="SUPFAM" id="SSF69593">
    <property type="entry name" value="Glycerol-3-phosphate (1)-acyltransferase"/>
    <property type="match status" value="1"/>
</dbReference>
<evidence type="ECO:0000256" key="2">
    <source>
        <dbReference type="ARBA" id="ARBA00022516"/>
    </source>
</evidence>
<dbReference type="CDD" id="cd07989">
    <property type="entry name" value="LPLAT_AGPAT-like"/>
    <property type="match status" value="1"/>
</dbReference>
<comment type="pathway">
    <text evidence="1">Lipid metabolism.</text>
</comment>
<dbReference type="STRING" id="519424.AZF04_04105"/>
<comment type="caution">
    <text evidence="7">The sequence shown here is derived from an EMBL/GenBank/DDBJ whole genome shotgun (WGS) entry which is preliminary data.</text>
</comment>
<keyword evidence="8" id="KW-1185">Reference proteome</keyword>
<keyword evidence="5" id="KW-0012">Acyltransferase</keyword>
<dbReference type="GO" id="GO:0003841">
    <property type="term" value="F:1-acylglycerol-3-phosphate O-acyltransferase activity"/>
    <property type="evidence" value="ECO:0007669"/>
    <property type="project" value="TreeGrafter"/>
</dbReference>
<keyword evidence="4" id="KW-0443">Lipid metabolism</keyword>
<accession>A0A162E7I9</accession>
<dbReference type="SMART" id="SM00563">
    <property type="entry name" value="PlsC"/>
    <property type="match status" value="1"/>
</dbReference>
<dbReference type="Proteomes" id="UP000075806">
    <property type="component" value="Unassembled WGS sequence"/>
</dbReference>
<dbReference type="AlphaFoldDB" id="A0A162E7I9"/>
<organism evidence="7 8">
    <name type="scientific">Alkalihalobacillus trypoxylicola</name>
    <dbReference type="NCBI Taxonomy" id="519424"/>
    <lineage>
        <taxon>Bacteria</taxon>
        <taxon>Bacillati</taxon>
        <taxon>Bacillota</taxon>
        <taxon>Bacilli</taxon>
        <taxon>Bacillales</taxon>
        <taxon>Bacillaceae</taxon>
        <taxon>Alkalihalobacillus</taxon>
    </lineage>
</organism>
<dbReference type="EMBL" id="LTAO01000012">
    <property type="protein sequence ID" value="KYG31966.1"/>
    <property type="molecule type" value="Genomic_DNA"/>
</dbReference>